<keyword evidence="2" id="KW-0560">Oxidoreductase</keyword>
<dbReference type="SUPFAM" id="SSF54593">
    <property type="entry name" value="Glyoxalase/Bleomycin resistance protein/Dihydroxybiphenyl dioxygenase"/>
    <property type="match status" value="1"/>
</dbReference>
<dbReference type="PANTHER" id="PTHR35006:SF2">
    <property type="entry name" value="GLYOXALASE FAMILY PROTEIN (AFU_ORTHOLOGUE AFUA_5G14830)"/>
    <property type="match status" value="1"/>
</dbReference>
<dbReference type="STRING" id="655819.J4UX17"/>
<organism evidence="2 3">
    <name type="scientific">Beauveria bassiana (strain ARSEF 2860)</name>
    <name type="common">White muscardine disease fungus</name>
    <name type="synonym">Tritirachium shiotae</name>
    <dbReference type="NCBI Taxonomy" id="655819"/>
    <lineage>
        <taxon>Eukaryota</taxon>
        <taxon>Fungi</taxon>
        <taxon>Dikarya</taxon>
        <taxon>Ascomycota</taxon>
        <taxon>Pezizomycotina</taxon>
        <taxon>Sordariomycetes</taxon>
        <taxon>Hypocreomycetidae</taxon>
        <taxon>Hypocreales</taxon>
        <taxon>Cordycipitaceae</taxon>
        <taxon>Beauveria</taxon>
    </lineage>
</organism>
<accession>J4UX17</accession>
<keyword evidence="2" id="KW-0223">Dioxygenase</keyword>
<dbReference type="GeneID" id="19883584"/>
<evidence type="ECO:0000313" key="3">
    <source>
        <dbReference type="Proteomes" id="UP000002762"/>
    </source>
</evidence>
<feature type="domain" description="VOC" evidence="1">
    <location>
        <begin position="1"/>
        <end position="139"/>
    </location>
</feature>
<gene>
    <name evidence="2" type="ORF">BBA_00572</name>
</gene>
<dbReference type="InterPro" id="IPR037523">
    <property type="entry name" value="VOC_core"/>
</dbReference>
<dbReference type="RefSeq" id="XP_008593891.1">
    <property type="nucleotide sequence ID" value="XM_008595669.1"/>
</dbReference>
<evidence type="ECO:0000313" key="2">
    <source>
        <dbReference type="EMBL" id="EJP70942.1"/>
    </source>
</evidence>
<name>J4UX17_BEAB2</name>
<evidence type="ECO:0000259" key="1">
    <source>
        <dbReference type="PROSITE" id="PS51819"/>
    </source>
</evidence>
<dbReference type="PANTHER" id="PTHR35006">
    <property type="entry name" value="GLYOXALASE FAMILY PROTEIN (AFU_ORTHOLOGUE AFUA_5G14830)"/>
    <property type="match status" value="1"/>
</dbReference>
<sequence length="141" mass="15478">MFDHVALSVPQDKYPAVVDFYIAALAPLGYEKLISMFDDKLVALGDKNSPMANRADFWLSGMVESAVADKIYAHWAFAADGEICDVFLERSKVDAFYEKALAAGGKDNGAPGPRPHFGPHYYAAFVIDPMGNNVEVVCRKE</sequence>
<dbReference type="CDD" id="cd07262">
    <property type="entry name" value="VOC_like"/>
    <property type="match status" value="1"/>
</dbReference>
<dbReference type="AlphaFoldDB" id="J4UX17"/>
<dbReference type="InterPro" id="IPR029068">
    <property type="entry name" value="Glyas_Bleomycin-R_OHBP_Dase"/>
</dbReference>
<reference evidence="2 3" key="1">
    <citation type="journal article" date="2012" name="Sci. Rep.">
        <title>Genomic perspectives on the evolution of fungal entomopathogenicity in Beauveria bassiana.</title>
        <authorList>
            <person name="Xiao G."/>
            <person name="Ying S.H."/>
            <person name="Zheng P."/>
            <person name="Wang Z.L."/>
            <person name="Zhang S."/>
            <person name="Xie X.Q."/>
            <person name="Shang Y."/>
            <person name="St Leger R.J."/>
            <person name="Zhao G.P."/>
            <person name="Wang C."/>
            <person name="Feng M.G."/>
        </authorList>
    </citation>
    <scope>NUCLEOTIDE SEQUENCE [LARGE SCALE GENOMIC DNA]</scope>
    <source>
        <strain evidence="2 3">ARSEF 2860</strain>
    </source>
</reference>
<dbReference type="OrthoDB" id="10249419at2759"/>
<dbReference type="GO" id="GO:0051213">
    <property type="term" value="F:dioxygenase activity"/>
    <property type="evidence" value="ECO:0007669"/>
    <property type="project" value="UniProtKB-KW"/>
</dbReference>
<proteinExistence type="predicted"/>
<keyword evidence="3" id="KW-1185">Reference proteome</keyword>
<dbReference type="Gene3D" id="3.10.180.10">
    <property type="entry name" value="2,3-Dihydroxybiphenyl 1,2-Dioxygenase, domain 1"/>
    <property type="match status" value="1"/>
</dbReference>
<dbReference type="EMBL" id="JH725150">
    <property type="protein sequence ID" value="EJP70942.1"/>
    <property type="molecule type" value="Genomic_DNA"/>
</dbReference>
<dbReference type="HOGENOM" id="CLU_046006_6_1_1"/>
<dbReference type="Proteomes" id="UP000002762">
    <property type="component" value="Unassembled WGS sequence"/>
</dbReference>
<dbReference type="InParanoid" id="J4UX17"/>
<dbReference type="PROSITE" id="PS51819">
    <property type="entry name" value="VOC"/>
    <property type="match status" value="1"/>
</dbReference>
<protein>
    <submittedName>
        <fullName evidence="2">Glyoxalase/bleomycin resistance protein/dioxygenase</fullName>
    </submittedName>
</protein>